<dbReference type="GO" id="GO:0003700">
    <property type="term" value="F:DNA-binding transcription factor activity"/>
    <property type="evidence" value="ECO:0007669"/>
    <property type="project" value="InterPro"/>
</dbReference>
<dbReference type="InterPro" id="IPR036388">
    <property type="entry name" value="WH-like_DNA-bd_sf"/>
</dbReference>
<dbReference type="GO" id="GO:0097367">
    <property type="term" value="F:carbohydrate derivative binding"/>
    <property type="evidence" value="ECO:0007669"/>
    <property type="project" value="InterPro"/>
</dbReference>
<name>A0A829ZBB4_9FIRM</name>
<dbReference type="InterPro" id="IPR047640">
    <property type="entry name" value="RpiR-like"/>
</dbReference>
<proteinExistence type="predicted"/>
<reference evidence="2 3" key="1">
    <citation type="journal article" date="2020" name="Microbiome">
        <title>Single-cell genomics of uncultured bacteria reveals dietary fiber responders in the mouse gut microbiota.</title>
        <authorList>
            <person name="Chijiiwa R."/>
            <person name="Hosokawa M."/>
            <person name="Kogawa M."/>
            <person name="Nishikawa Y."/>
            <person name="Ide K."/>
            <person name="Sakanashi C."/>
            <person name="Takahashi K."/>
            <person name="Takeyama H."/>
        </authorList>
    </citation>
    <scope>NUCLEOTIDE SEQUENCE [LARGE SCALE GENOMIC DNA]</scope>
    <source>
        <strain evidence="2">IMSAGC_017</strain>
    </source>
</reference>
<gene>
    <name evidence="2" type="ORF">IMSAGC017_00713</name>
</gene>
<sequence>MSFLVGKYKDKVFKKSDSYLFIKYCEVEDNGVMKIKLHQLINHAQTETVHYLLAKYLLANINDINHLSINKVVEDTLISKTSVLKFCNYFGYDSWKQFCNNLQAEYLMEQQRLASLKMNAKLMFIKDSLKDYLKLKDEFFYEVEKTITYSKIKKFARELYKADKVFIIGEICEISLFYELQDILSYNQKKVILPRYLNKKDFDSQINNIDQETLIIVCDGLHCYQDFIYYSSINSGYDHSSLFRNNKKIFIGQKSNIQSDDLITFELPFSFNEYFIRLAITDFIYKTITYYLYRYCDDNK</sequence>
<evidence type="ECO:0000313" key="3">
    <source>
        <dbReference type="Proteomes" id="UP000490821"/>
    </source>
</evidence>
<dbReference type="Gene3D" id="1.10.10.10">
    <property type="entry name" value="Winged helix-like DNA-binding domain superfamily/Winged helix DNA-binding domain"/>
    <property type="match status" value="1"/>
</dbReference>
<dbReference type="EMBL" id="BLMI01000069">
    <property type="protein sequence ID" value="GFI40678.1"/>
    <property type="molecule type" value="Genomic_DNA"/>
</dbReference>
<dbReference type="GO" id="GO:0003677">
    <property type="term" value="F:DNA binding"/>
    <property type="evidence" value="ECO:0007669"/>
    <property type="project" value="InterPro"/>
</dbReference>
<accession>A0A829ZBB4</accession>
<dbReference type="PANTHER" id="PTHR30514">
    <property type="entry name" value="GLUCOKINASE"/>
    <property type="match status" value="1"/>
</dbReference>
<dbReference type="PROSITE" id="PS51071">
    <property type="entry name" value="HTH_RPIR"/>
    <property type="match status" value="1"/>
</dbReference>
<dbReference type="InterPro" id="IPR000281">
    <property type="entry name" value="HTH_RpiR"/>
</dbReference>
<dbReference type="Proteomes" id="UP000490821">
    <property type="component" value="Unassembled WGS sequence"/>
</dbReference>
<organism evidence="2 3">
    <name type="scientific">Thomasclavelia cocleata</name>
    <dbReference type="NCBI Taxonomy" id="69824"/>
    <lineage>
        <taxon>Bacteria</taxon>
        <taxon>Bacillati</taxon>
        <taxon>Bacillota</taxon>
        <taxon>Erysipelotrichia</taxon>
        <taxon>Erysipelotrichales</taxon>
        <taxon>Coprobacillaceae</taxon>
        <taxon>Thomasclavelia</taxon>
    </lineage>
</organism>
<evidence type="ECO:0000259" key="1">
    <source>
        <dbReference type="PROSITE" id="PS51071"/>
    </source>
</evidence>
<dbReference type="AlphaFoldDB" id="A0A829ZBB4"/>
<evidence type="ECO:0000313" key="2">
    <source>
        <dbReference type="EMBL" id="GFI40678.1"/>
    </source>
</evidence>
<protein>
    <recommendedName>
        <fullName evidence="1">HTH rpiR-type domain-containing protein</fullName>
    </recommendedName>
</protein>
<feature type="domain" description="HTH rpiR-type" evidence="1">
    <location>
        <begin position="33"/>
        <end position="109"/>
    </location>
</feature>
<dbReference type="InterPro" id="IPR009057">
    <property type="entry name" value="Homeodomain-like_sf"/>
</dbReference>
<comment type="caution">
    <text evidence="2">The sequence shown here is derived from an EMBL/GenBank/DDBJ whole genome shotgun (WGS) entry which is preliminary data.</text>
</comment>
<dbReference type="SUPFAM" id="SSF46689">
    <property type="entry name" value="Homeodomain-like"/>
    <property type="match status" value="1"/>
</dbReference>
<dbReference type="PANTHER" id="PTHR30514:SF1">
    <property type="entry name" value="HTH-TYPE TRANSCRIPTIONAL REGULATOR HEXR-RELATED"/>
    <property type="match status" value="1"/>
</dbReference>